<evidence type="ECO:0000256" key="2">
    <source>
        <dbReference type="ARBA" id="ARBA00022630"/>
    </source>
</evidence>
<evidence type="ECO:0000256" key="3">
    <source>
        <dbReference type="ARBA" id="ARBA00022643"/>
    </source>
</evidence>
<feature type="domain" description="Nitroreductase" evidence="9">
    <location>
        <begin position="22"/>
        <end position="177"/>
    </location>
</feature>
<evidence type="ECO:0000256" key="4">
    <source>
        <dbReference type="ARBA" id="ARBA00022857"/>
    </source>
</evidence>
<evidence type="ECO:0000256" key="7">
    <source>
        <dbReference type="PIRNR" id="PIRNR000232"/>
    </source>
</evidence>
<keyword evidence="5 7" id="KW-0560">Oxidoreductase</keyword>
<reference evidence="10 11" key="1">
    <citation type="submission" date="2016-10" db="EMBL/GenBank/DDBJ databases">
        <authorList>
            <person name="de Groot N.N."/>
        </authorList>
    </citation>
    <scope>NUCLEOTIDE SEQUENCE [LARGE SCALE GENOMIC DNA]</scope>
    <source>
        <strain evidence="10 11">CGMCC 1.10836</strain>
    </source>
</reference>
<dbReference type="GO" id="GO:0016491">
    <property type="term" value="F:oxidoreductase activity"/>
    <property type="evidence" value="ECO:0007669"/>
    <property type="project" value="UniProtKB-UniRule"/>
</dbReference>
<dbReference type="PIRSF" id="PIRSF000232">
    <property type="entry name" value="YdjA"/>
    <property type="match status" value="1"/>
</dbReference>
<feature type="binding site" evidence="8">
    <location>
        <position position="50"/>
    </location>
    <ligand>
        <name>FMN</name>
        <dbReference type="ChEBI" id="CHEBI:58210"/>
        <note>ligand shared between dimeric partners</note>
    </ligand>
</feature>
<dbReference type="InterPro" id="IPR029479">
    <property type="entry name" value="Nitroreductase"/>
</dbReference>
<name>A0A1H8LZ15_9RHOB</name>
<keyword evidence="2 7" id="KW-0285">Flavoprotein</keyword>
<keyword evidence="4 7" id="KW-0521">NADP</keyword>
<keyword evidence="6 7" id="KW-0520">NAD</keyword>
<dbReference type="OrthoDB" id="9804207at2"/>
<feature type="binding site" evidence="8">
    <location>
        <position position="54"/>
    </location>
    <ligand>
        <name>FMN</name>
        <dbReference type="ChEBI" id="CHEBI:58210"/>
        <note>ligand shared between dimeric partners</note>
    </ligand>
</feature>
<feature type="binding site" description="in other chain" evidence="8">
    <location>
        <begin position="23"/>
        <end position="25"/>
    </location>
    <ligand>
        <name>FMN</name>
        <dbReference type="ChEBI" id="CHEBI:58210"/>
        <note>ligand shared between dimeric partners</note>
    </ligand>
</feature>
<dbReference type="InterPro" id="IPR000415">
    <property type="entry name" value="Nitroreductase-like"/>
</dbReference>
<evidence type="ECO:0000256" key="8">
    <source>
        <dbReference type="PIRSR" id="PIRSR000232-1"/>
    </source>
</evidence>
<dbReference type="InterPro" id="IPR052530">
    <property type="entry name" value="NAD(P)H_nitroreductase"/>
</dbReference>
<protein>
    <recommendedName>
        <fullName evidence="7">Putative NAD(P)H nitroreductase</fullName>
        <ecNumber evidence="7">1.-.-.-</ecNumber>
    </recommendedName>
</protein>
<sequence>MPDTPHPTPQTAAQTATDFLQTRRSVPAKTLALPVPDAAALHPILTAAARVPDHGKLEPWRFLVLHQGAMPRLAALARTRAAALGLDAERTLKGAAQYDAGHLAVVVIAAPKPSDKVPQIEQILSAGAVCVSLVNAALAAGWGANWLSGWPSHDRAFVETGFGLAPHETVAGIIHIGTITTPTSDRPRPDVAALTTWANE</sequence>
<evidence type="ECO:0000256" key="5">
    <source>
        <dbReference type="ARBA" id="ARBA00023002"/>
    </source>
</evidence>
<accession>A0A1H8LZ15</accession>
<evidence type="ECO:0000313" key="11">
    <source>
        <dbReference type="Proteomes" id="UP000183002"/>
    </source>
</evidence>
<dbReference type="PANTHER" id="PTHR43821">
    <property type="entry name" value="NAD(P)H NITROREDUCTASE YDJA-RELATED"/>
    <property type="match status" value="1"/>
</dbReference>
<dbReference type="STRING" id="1077947.SAMN05216227_104715"/>
<comment type="similarity">
    <text evidence="1 7">Belongs to the nitroreductase family.</text>
</comment>
<organism evidence="10 11">
    <name type="scientific">Pseudorhodobacter antarcticus</name>
    <dbReference type="NCBI Taxonomy" id="1077947"/>
    <lineage>
        <taxon>Bacteria</taxon>
        <taxon>Pseudomonadati</taxon>
        <taxon>Pseudomonadota</taxon>
        <taxon>Alphaproteobacteria</taxon>
        <taxon>Rhodobacterales</taxon>
        <taxon>Paracoccaceae</taxon>
        <taxon>Pseudorhodobacter</taxon>
    </lineage>
</organism>
<evidence type="ECO:0000259" key="9">
    <source>
        <dbReference type="Pfam" id="PF00881"/>
    </source>
</evidence>
<dbReference type="RefSeq" id="WP_050520349.1">
    <property type="nucleotide sequence ID" value="NZ_FOCO01000047.1"/>
</dbReference>
<dbReference type="Gene3D" id="3.40.109.10">
    <property type="entry name" value="NADH Oxidase"/>
    <property type="match status" value="1"/>
</dbReference>
<dbReference type="EMBL" id="FOCO01000047">
    <property type="protein sequence ID" value="SEO10382.1"/>
    <property type="molecule type" value="Genomic_DNA"/>
</dbReference>
<proteinExistence type="inferred from homology"/>
<evidence type="ECO:0000256" key="6">
    <source>
        <dbReference type="ARBA" id="ARBA00023027"/>
    </source>
</evidence>
<feature type="binding site" description="in other chain" evidence="8">
    <location>
        <begin position="146"/>
        <end position="148"/>
    </location>
    <ligand>
        <name>FMN</name>
        <dbReference type="ChEBI" id="CHEBI:58210"/>
        <note>ligand shared between dimeric partners</note>
    </ligand>
</feature>
<dbReference type="Proteomes" id="UP000183002">
    <property type="component" value="Unassembled WGS sequence"/>
</dbReference>
<comment type="cofactor">
    <cofactor evidence="8">
        <name>FMN</name>
        <dbReference type="ChEBI" id="CHEBI:58210"/>
    </cofactor>
    <text evidence="8">Binds 1 FMN per subunit.</text>
</comment>
<dbReference type="EC" id="1.-.-.-" evidence="7"/>
<dbReference type="CDD" id="cd02135">
    <property type="entry name" value="YdjA-like"/>
    <property type="match status" value="1"/>
</dbReference>
<dbReference type="Pfam" id="PF00881">
    <property type="entry name" value="Nitroreductase"/>
    <property type="match status" value="1"/>
</dbReference>
<keyword evidence="11" id="KW-1185">Reference proteome</keyword>
<dbReference type="InterPro" id="IPR026021">
    <property type="entry name" value="YdjA-like"/>
</dbReference>
<dbReference type="PANTHER" id="PTHR43821:SF1">
    <property type="entry name" value="NAD(P)H NITROREDUCTASE YDJA-RELATED"/>
    <property type="match status" value="1"/>
</dbReference>
<gene>
    <name evidence="10" type="ORF">SAMN05216227_104715</name>
</gene>
<evidence type="ECO:0000256" key="1">
    <source>
        <dbReference type="ARBA" id="ARBA00007118"/>
    </source>
</evidence>
<dbReference type="AlphaFoldDB" id="A0A1H8LZ15"/>
<evidence type="ECO:0000313" key="10">
    <source>
        <dbReference type="EMBL" id="SEO10382.1"/>
    </source>
</evidence>
<keyword evidence="3 7" id="KW-0288">FMN</keyword>
<dbReference type="SUPFAM" id="SSF55469">
    <property type="entry name" value="FMN-dependent nitroreductase-like"/>
    <property type="match status" value="1"/>
</dbReference>